<gene>
    <name evidence="1" type="ORF">AUK40_02910</name>
</gene>
<proteinExistence type="predicted"/>
<dbReference type="STRING" id="1817892.AUK40_02910"/>
<dbReference type="EMBL" id="MNZT01000052">
    <property type="protein sequence ID" value="OIP97563.1"/>
    <property type="molecule type" value="Genomic_DNA"/>
</dbReference>
<dbReference type="Proteomes" id="UP000183245">
    <property type="component" value="Unassembled WGS sequence"/>
</dbReference>
<protein>
    <submittedName>
        <fullName evidence="1">Uncharacterized protein</fullName>
    </submittedName>
</protein>
<organism evidence="1 2">
    <name type="scientific">Candidatus Wirthbacteria bacterium CG2_30_54_11</name>
    <dbReference type="NCBI Taxonomy" id="1817892"/>
    <lineage>
        <taxon>Bacteria</taxon>
        <taxon>Candidatus Wirthbacteria</taxon>
    </lineage>
</organism>
<dbReference type="AlphaFoldDB" id="A0A1J5ILG5"/>
<comment type="caution">
    <text evidence="1">The sequence shown here is derived from an EMBL/GenBank/DDBJ whole genome shotgun (WGS) entry which is preliminary data.</text>
</comment>
<name>A0A1J5ILG5_9BACT</name>
<accession>A0A1J5ILG5</accession>
<sequence>MGRINGFAEAMGYASGDVDKAKSALNLVMTDPPVYLKANATITDNQPAYTIQKLEIGRLAVPLGQFDVSGLAEILTTRIMRDVPAFTVKSVSFNAGQMKFDGTIPDGERVLTE</sequence>
<evidence type="ECO:0000313" key="1">
    <source>
        <dbReference type="EMBL" id="OIP97563.1"/>
    </source>
</evidence>
<reference evidence="1 2" key="1">
    <citation type="journal article" date="2016" name="Environ. Microbiol.">
        <title>Genomic resolution of a cold subsurface aquifer community provides metabolic insights for novel microbes adapted to high CO concentrations.</title>
        <authorList>
            <person name="Probst A.J."/>
            <person name="Castelle C.J."/>
            <person name="Singh A."/>
            <person name="Brown C.T."/>
            <person name="Anantharaman K."/>
            <person name="Sharon I."/>
            <person name="Hug L.A."/>
            <person name="Burstein D."/>
            <person name="Emerson J.B."/>
            <person name="Thomas B.C."/>
            <person name="Banfield J.F."/>
        </authorList>
    </citation>
    <scope>NUCLEOTIDE SEQUENCE [LARGE SCALE GENOMIC DNA]</scope>
    <source>
        <strain evidence="1">CG2_30_54_11</strain>
    </source>
</reference>
<evidence type="ECO:0000313" key="2">
    <source>
        <dbReference type="Proteomes" id="UP000183245"/>
    </source>
</evidence>